<protein>
    <submittedName>
        <fullName evidence="2">Extracellular solute-binding protein</fullName>
    </submittedName>
</protein>
<evidence type="ECO:0000313" key="2">
    <source>
        <dbReference type="EMBL" id="GAA2176690.1"/>
    </source>
</evidence>
<organism evidence="2 3">
    <name type="scientific">Agrococcus versicolor</name>
    <dbReference type="NCBI Taxonomy" id="501482"/>
    <lineage>
        <taxon>Bacteria</taxon>
        <taxon>Bacillati</taxon>
        <taxon>Actinomycetota</taxon>
        <taxon>Actinomycetes</taxon>
        <taxon>Micrococcales</taxon>
        <taxon>Microbacteriaceae</taxon>
        <taxon>Agrococcus</taxon>
    </lineage>
</organism>
<name>A0ABP5MUI4_9MICO</name>
<dbReference type="RefSeq" id="WP_344345211.1">
    <property type="nucleotide sequence ID" value="NZ_BAAAQT010000010.1"/>
</dbReference>
<gene>
    <name evidence="2" type="ORF">GCM10009846_31480</name>
</gene>
<dbReference type="PANTHER" id="PTHR43649">
    <property type="entry name" value="ARABINOSE-BINDING PROTEIN-RELATED"/>
    <property type="match status" value="1"/>
</dbReference>
<dbReference type="EMBL" id="BAAAQT010000010">
    <property type="protein sequence ID" value="GAA2176690.1"/>
    <property type="molecule type" value="Genomic_DNA"/>
</dbReference>
<evidence type="ECO:0000313" key="3">
    <source>
        <dbReference type="Proteomes" id="UP001501599"/>
    </source>
</evidence>
<proteinExistence type="predicted"/>
<sequence>MAIGGVAVLAMTGCGGGSASGPVSFSDELEETVQVWGFENADDVGQSRLDHAAAALDEVDVEVDAAAFDAQRFTAQAASGDLPDVVQMDRNFVATYAAQGLIVPLDECLALHDVDADEQWYPQVAADVTWDDQMWGVPQFYQPPLVLLNERVLAQAGLDASAFDTTDLDGIVAAAEQMTVLEGSTPTRIGFDPQGVSKAALWMLAFGGSIVDDEGMPALDDPANVEAIEFLQRVYDAQGGYAEVRSFVDAFDLFGDGNPYVTDQVGAAVFDQWYVNVLTPYADQVQIGATPLLDAEGSPFTAGSGQAFVIPIGAEHPSAACAWMLELTSQDAWLAAGQARADTTAAEPERNGINAGIFTGSPAADEAVRDQFVQATGYPGFDATIQAYYDVAADGVSFGATPAGQQLQSELQDAVLSSLLGEATPEDALADAQDAAMRAYEQVAGTS</sequence>
<dbReference type="Proteomes" id="UP001501599">
    <property type="component" value="Unassembled WGS sequence"/>
</dbReference>
<dbReference type="SUPFAM" id="SSF53850">
    <property type="entry name" value="Periplasmic binding protein-like II"/>
    <property type="match status" value="1"/>
</dbReference>
<comment type="caution">
    <text evidence="2">The sequence shown here is derived from an EMBL/GenBank/DDBJ whole genome shotgun (WGS) entry which is preliminary data.</text>
</comment>
<accession>A0ABP5MUI4</accession>
<evidence type="ECO:0000256" key="1">
    <source>
        <dbReference type="ARBA" id="ARBA00022729"/>
    </source>
</evidence>
<keyword evidence="3" id="KW-1185">Reference proteome</keyword>
<reference evidence="3" key="1">
    <citation type="journal article" date="2019" name="Int. J. Syst. Evol. Microbiol.">
        <title>The Global Catalogue of Microorganisms (GCM) 10K type strain sequencing project: providing services to taxonomists for standard genome sequencing and annotation.</title>
        <authorList>
            <consortium name="The Broad Institute Genomics Platform"/>
            <consortium name="The Broad Institute Genome Sequencing Center for Infectious Disease"/>
            <person name="Wu L."/>
            <person name="Ma J."/>
        </authorList>
    </citation>
    <scope>NUCLEOTIDE SEQUENCE [LARGE SCALE GENOMIC DNA]</scope>
    <source>
        <strain evidence="3">JCM 16026</strain>
    </source>
</reference>
<dbReference type="Gene3D" id="3.40.190.10">
    <property type="entry name" value="Periplasmic binding protein-like II"/>
    <property type="match status" value="1"/>
</dbReference>
<dbReference type="InterPro" id="IPR050490">
    <property type="entry name" value="Bact_solute-bd_prot1"/>
</dbReference>
<keyword evidence="1" id="KW-0732">Signal</keyword>
<dbReference type="PANTHER" id="PTHR43649:SF33">
    <property type="entry name" value="POLYGALACTURONAN_RHAMNOGALACTURONAN-BINDING PROTEIN YTCQ"/>
    <property type="match status" value="1"/>
</dbReference>